<dbReference type="Pfam" id="PF00561">
    <property type="entry name" value="Abhydrolase_1"/>
    <property type="match status" value="1"/>
</dbReference>
<comment type="caution">
    <text evidence="2">The sequence shown here is derived from an EMBL/GenBank/DDBJ whole genome shotgun (WGS) entry which is preliminary data.</text>
</comment>
<keyword evidence="3" id="KW-1185">Reference proteome</keyword>
<dbReference type="PANTHER" id="PTHR43433">
    <property type="entry name" value="HYDROLASE, ALPHA/BETA FOLD FAMILY PROTEIN"/>
    <property type="match status" value="1"/>
</dbReference>
<accession>A0ABT4TF46</accession>
<protein>
    <submittedName>
        <fullName evidence="2">3-oxoadipate enol-lactonase</fullName>
        <ecNumber evidence="2">3.1.1.24</ecNumber>
    </submittedName>
</protein>
<dbReference type="RefSeq" id="WP_270675095.1">
    <property type="nucleotide sequence ID" value="NZ_JAQFWP010000001.1"/>
</dbReference>
<sequence length="263" mass="27178">MTAQPTGRPITGGLHAVAEGPEAAPAVVLAGSLGSTLEMWDPQVEALTSAGLRVVRFDHRGHGRSPVPDGPASIADLGADVLGLLDRLGLDRVGFTGLSLGGMVGMWLAAAAPERIDRLALMCTAAWLGPPENWTDRAATVRAHGAGAVAEAVVGRWFTPGYAAAHPGEVARMRETVASTPAEGYAACCEAIAAMDLRSDLGRITAPTLVVAGAHDPSTPPEHAERIARAVPGARRHVLDGGAHLANRECADEVNRLLVAHFA</sequence>
<dbReference type="PANTHER" id="PTHR43433:SF5">
    <property type="entry name" value="AB HYDROLASE-1 DOMAIN-CONTAINING PROTEIN"/>
    <property type="match status" value="1"/>
</dbReference>
<evidence type="ECO:0000313" key="3">
    <source>
        <dbReference type="Proteomes" id="UP001165685"/>
    </source>
</evidence>
<dbReference type="EMBL" id="JAQFWP010000001">
    <property type="protein sequence ID" value="MDA2803045.1"/>
    <property type="molecule type" value="Genomic_DNA"/>
</dbReference>
<dbReference type="InterPro" id="IPR050471">
    <property type="entry name" value="AB_hydrolase"/>
</dbReference>
<dbReference type="InterPro" id="IPR000073">
    <property type="entry name" value="AB_hydrolase_1"/>
</dbReference>
<evidence type="ECO:0000259" key="1">
    <source>
        <dbReference type="Pfam" id="PF00561"/>
    </source>
</evidence>
<dbReference type="PRINTS" id="PR00111">
    <property type="entry name" value="ABHYDROLASE"/>
</dbReference>
<dbReference type="InterPro" id="IPR029058">
    <property type="entry name" value="AB_hydrolase_fold"/>
</dbReference>
<dbReference type="Proteomes" id="UP001165685">
    <property type="component" value="Unassembled WGS sequence"/>
</dbReference>
<dbReference type="InterPro" id="IPR026968">
    <property type="entry name" value="PcaD/CatD"/>
</dbReference>
<dbReference type="SUPFAM" id="SSF53474">
    <property type="entry name" value="alpha/beta-Hydrolases"/>
    <property type="match status" value="1"/>
</dbReference>
<dbReference type="Gene3D" id="3.40.50.1820">
    <property type="entry name" value="alpha/beta hydrolase"/>
    <property type="match status" value="1"/>
</dbReference>
<evidence type="ECO:0000313" key="2">
    <source>
        <dbReference type="EMBL" id="MDA2803045.1"/>
    </source>
</evidence>
<dbReference type="NCBIfam" id="TIGR02427">
    <property type="entry name" value="protocat_pcaD"/>
    <property type="match status" value="1"/>
</dbReference>
<name>A0ABT4TF46_9ACTN</name>
<gene>
    <name evidence="2" type="primary">pcaD</name>
    <name evidence="2" type="ORF">O4U47_00855</name>
</gene>
<proteinExistence type="predicted"/>
<dbReference type="EC" id="3.1.1.24" evidence="2"/>
<keyword evidence="2" id="KW-0378">Hydrolase</keyword>
<feature type="domain" description="AB hydrolase-1" evidence="1">
    <location>
        <begin position="25"/>
        <end position="246"/>
    </location>
</feature>
<dbReference type="GO" id="GO:0047570">
    <property type="term" value="F:3-oxoadipate enol-lactonase activity"/>
    <property type="evidence" value="ECO:0007669"/>
    <property type="project" value="UniProtKB-EC"/>
</dbReference>
<organism evidence="2 3">
    <name type="scientific">Nocardiopsis suaedae</name>
    <dbReference type="NCBI Taxonomy" id="3018444"/>
    <lineage>
        <taxon>Bacteria</taxon>
        <taxon>Bacillati</taxon>
        <taxon>Actinomycetota</taxon>
        <taxon>Actinomycetes</taxon>
        <taxon>Streptosporangiales</taxon>
        <taxon>Nocardiopsidaceae</taxon>
        <taxon>Nocardiopsis</taxon>
    </lineage>
</organism>
<reference evidence="2" key="1">
    <citation type="submission" date="2023-01" db="EMBL/GenBank/DDBJ databases">
        <title>Draft genome sequence of Nocardiopsis sp. LSu2-4 isolated from halophytes.</title>
        <authorList>
            <person name="Duangmal K."/>
            <person name="Chantavorakit T."/>
        </authorList>
    </citation>
    <scope>NUCLEOTIDE SEQUENCE</scope>
    <source>
        <strain evidence="2">LSu2-4</strain>
    </source>
</reference>